<dbReference type="WBParaSite" id="JU765_v2.g4104.t1">
    <property type="protein sequence ID" value="JU765_v2.g4104.t1"/>
    <property type="gene ID" value="JU765_v2.g4104"/>
</dbReference>
<proteinExistence type="predicted"/>
<sequence length="169" mass="19625">KIKSVEELRKTALETLQICGRVHGISLSEFKKSRVETQPVQLEDYLHLANFQTVRELYEKWFGDMIAFDGDIMRITDIKKLANGNEYIFHNLDLQARTKEKPKKRKSKRPMNAPVRPVYPSRRQATTTHSEAQLPEVRDFPSPYYSHSPSPALPHSNSMPPIYPEFDNQ</sequence>
<organism evidence="1 2">
    <name type="scientific">Panagrolaimus sp. JU765</name>
    <dbReference type="NCBI Taxonomy" id="591449"/>
    <lineage>
        <taxon>Eukaryota</taxon>
        <taxon>Metazoa</taxon>
        <taxon>Ecdysozoa</taxon>
        <taxon>Nematoda</taxon>
        <taxon>Chromadorea</taxon>
        <taxon>Rhabditida</taxon>
        <taxon>Tylenchina</taxon>
        <taxon>Panagrolaimomorpha</taxon>
        <taxon>Panagrolaimoidea</taxon>
        <taxon>Panagrolaimidae</taxon>
        <taxon>Panagrolaimus</taxon>
    </lineage>
</organism>
<evidence type="ECO:0000313" key="2">
    <source>
        <dbReference type="WBParaSite" id="JU765_v2.g4104.t1"/>
    </source>
</evidence>
<name>A0AC34R7H4_9BILA</name>
<accession>A0AC34R7H4</accession>
<reference evidence="2" key="1">
    <citation type="submission" date="2022-11" db="UniProtKB">
        <authorList>
            <consortium name="WormBaseParasite"/>
        </authorList>
    </citation>
    <scope>IDENTIFICATION</scope>
</reference>
<evidence type="ECO:0000313" key="1">
    <source>
        <dbReference type="Proteomes" id="UP000887576"/>
    </source>
</evidence>
<protein>
    <submittedName>
        <fullName evidence="2">Uncharacterized protein</fullName>
    </submittedName>
</protein>
<dbReference type="Proteomes" id="UP000887576">
    <property type="component" value="Unplaced"/>
</dbReference>